<protein>
    <submittedName>
        <fullName evidence="1">Uncharacterized protein</fullName>
    </submittedName>
</protein>
<name>A0A3D9AS64_9FLAO</name>
<evidence type="ECO:0000313" key="1">
    <source>
        <dbReference type="EMBL" id="REC44231.1"/>
    </source>
</evidence>
<reference evidence="1 2" key="1">
    <citation type="submission" date="2018-06" db="EMBL/GenBank/DDBJ databases">
        <title>Novel Chryseobacterium species.</title>
        <authorList>
            <person name="Newman J."/>
            <person name="Hugo C."/>
            <person name="Oosthuizen L."/>
            <person name="Charimba G."/>
        </authorList>
    </citation>
    <scope>NUCLEOTIDE SEQUENCE [LARGE SCALE GENOMIC DNA]</scope>
    <source>
        <strain evidence="1 2">7_F195</strain>
    </source>
</reference>
<sequence>MKSLFLLPLFRDNLVVNCIKDRQSAEVAPTDPFNTGNNTVCDTAQIVMTLADQIPCTGRTAYDADSIKDSK</sequence>
<keyword evidence="2" id="KW-1185">Reference proteome</keyword>
<organism evidence="1 2">
    <name type="scientific">Chryseobacterium pennipullorum</name>
    <dbReference type="NCBI Taxonomy" id="2258963"/>
    <lineage>
        <taxon>Bacteria</taxon>
        <taxon>Pseudomonadati</taxon>
        <taxon>Bacteroidota</taxon>
        <taxon>Flavobacteriia</taxon>
        <taxon>Flavobacteriales</taxon>
        <taxon>Weeksellaceae</taxon>
        <taxon>Chryseobacterium group</taxon>
        <taxon>Chryseobacterium</taxon>
    </lineage>
</organism>
<accession>A0A3D9AS64</accession>
<dbReference type="EMBL" id="QNVV01000020">
    <property type="protein sequence ID" value="REC44231.1"/>
    <property type="molecule type" value="Genomic_DNA"/>
</dbReference>
<dbReference type="RefSeq" id="WP_115929699.1">
    <property type="nucleotide sequence ID" value="NZ_QNVV01000020.1"/>
</dbReference>
<evidence type="ECO:0000313" key="2">
    <source>
        <dbReference type="Proteomes" id="UP000256257"/>
    </source>
</evidence>
<gene>
    <name evidence="1" type="ORF">DRF67_18050</name>
</gene>
<comment type="caution">
    <text evidence="1">The sequence shown here is derived from an EMBL/GenBank/DDBJ whole genome shotgun (WGS) entry which is preliminary data.</text>
</comment>
<dbReference type="AlphaFoldDB" id="A0A3D9AS64"/>
<dbReference type="Proteomes" id="UP000256257">
    <property type="component" value="Unassembled WGS sequence"/>
</dbReference>
<proteinExistence type="predicted"/>